<keyword evidence="5 9" id="KW-1133">Transmembrane helix</keyword>
<evidence type="ECO:0000256" key="7">
    <source>
        <dbReference type="ARBA" id="ARBA00023180"/>
    </source>
</evidence>
<evidence type="ECO:0008006" key="12">
    <source>
        <dbReference type="Google" id="ProtNLM"/>
    </source>
</evidence>
<comment type="caution">
    <text evidence="10">The sequence shown here is derived from an EMBL/GenBank/DDBJ whole genome shotgun (WGS) entry which is preliminary data.</text>
</comment>
<organism evidence="10 11">
    <name type="scientific">Batillaria attramentaria</name>
    <dbReference type="NCBI Taxonomy" id="370345"/>
    <lineage>
        <taxon>Eukaryota</taxon>
        <taxon>Metazoa</taxon>
        <taxon>Spiralia</taxon>
        <taxon>Lophotrochozoa</taxon>
        <taxon>Mollusca</taxon>
        <taxon>Gastropoda</taxon>
        <taxon>Caenogastropoda</taxon>
        <taxon>Sorbeoconcha</taxon>
        <taxon>Cerithioidea</taxon>
        <taxon>Batillariidae</taxon>
        <taxon>Batillaria</taxon>
    </lineage>
</organism>
<evidence type="ECO:0000256" key="4">
    <source>
        <dbReference type="ARBA" id="ARBA00022729"/>
    </source>
</evidence>
<dbReference type="Proteomes" id="UP001519460">
    <property type="component" value="Unassembled WGS sequence"/>
</dbReference>
<reference evidence="10 11" key="1">
    <citation type="journal article" date="2023" name="Sci. Data">
        <title>Genome assembly of the Korean intertidal mud-creeper Batillaria attramentaria.</title>
        <authorList>
            <person name="Patra A.K."/>
            <person name="Ho P.T."/>
            <person name="Jun S."/>
            <person name="Lee S.J."/>
            <person name="Kim Y."/>
            <person name="Won Y.J."/>
        </authorList>
    </citation>
    <scope>NUCLEOTIDE SEQUENCE [LARGE SCALE GENOMIC DNA]</scope>
    <source>
        <strain evidence="10">Wonlab-2016</strain>
    </source>
</reference>
<evidence type="ECO:0000256" key="5">
    <source>
        <dbReference type="ARBA" id="ARBA00022989"/>
    </source>
</evidence>
<feature type="transmembrane region" description="Helical" evidence="9">
    <location>
        <begin position="182"/>
        <end position="203"/>
    </location>
</feature>
<dbReference type="InterPro" id="IPR007947">
    <property type="entry name" value="CD164_MGC24"/>
</dbReference>
<proteinExistence type="inferred from homology"/>
<dbReference type="PANTHER" id="PTHR11337">
    <property type="entry name" value="MUCIN/PORIMIN"/>
    <property type="match status" value="1"/>
</dbReference>
<keyword evidence="7" id="KW-0325">Glycoprotein</keyword>
<dbReference type="PANTHER" id="PTHR11337:SF8">
    <property type="entry name" value="VISGUN, ISOFORM E"/>
    <property type="match status" value="1"/>
</dbReference>
<keyword evidence="4" id="KW-0732">Signal</keyword>
<feature type="compositionally biased region" description="Low complexity" evidence="8">
    <location>
        <begin position="155"/>
        <end position="171"/>
    </location>
</feature>
<feature type="region of interest" description="Disordered" evidence="8">
    <location>
        <begin position="139"/>
        <end position="175"/>
    </location>
</feature>
<evidence type="ECO:0000256" key="3">
    <source>
        <dbReference type="ARBA" id="ARBA00022692"/>
    </source>
</evidence>
<dbReference type="AlphaFoldDB" id="A0ABD0L0P7"/>
<evidence type="ECO:0000256" key="9">
    <source>
        <dbReference type="SAM" id="Phobius"/>
    </source>
</evidence>
<evidence type="ECO:0000256" key="1">
    <source>
        <dbReference type="ARBA" id="ARBA00004479"/>
    </source>
</evidence>
<dbReference type="Pfam" id="PF05283">
    <property type="entry name" value="MGC-24"/>
    <property type="match status" value="1"/>
</dbReference>
<keyword evidence="6 9" id="KW-0472">Membrane</keyword>
<dbReference type="GO" id="GO:0016020">
    <property type="term" value="C:membrane"/>
    <property type="evidence" value="ECO:0007669"/>
    <property type="project" value="UniProtKB-SubCell"/>
</dbReference>
<name>A0ABD0L0P7_9CAEN</name>
<dbReference type="EMBL" id="JACVVK020000097">
    <property type="protein sequence ID" value="KAK7492994.1"/>
    <property type="molecule type" value="Genomic_DNA"/>
</dbReference>
<comment type="similarity">
    <text evidence="2">Belongs to the CD164 family.</text>
</comment>
<evidence type="ECO:0000313" key="11">
    <source>
        <dbReference type="Proteomes" id="UP001519460"/>
    </source>
</evidence>
<gene>
    <name evidence="10" type="ORF">BaRGS_00015724</name>
</gene>
<feature type="non-terminal residue" evidence="10">
    <location>
        <position position="1"/>
    </location>
</feature>
<protein>
    <recommendedName>
        <fullName evidence="12">Sialomucin core protein 24</fullName>
    </recommendedName>
</protein>
<sequence>TISRLGPRFASLRRRTTRRRRREDKVTQKLFLVASFRIGHQQTVEMEKFIVPVALYFFFNLFMISSGQTPATVDCSALNTSEACCSAGNGLDCEFFSCSDDNSTGVAAPAGCLANALDCEGGSSTTYNYTAVTPLQNCSSLTRGPEKRGSGGTSPGTSTGAPATPTAAPHSGGSGSGQSFDAASFIGGIVLCAGLVAIGYFGLKFYRARQDRNYHTL</sequence>
<evidence type="ECO:0000313" key="10">
    <source>
        <dbReference type="EMBL" id="KAK7492994.1"/>
    </source>
</evidence>
<keyword evidence="3 9" id="KW-0812">Transmembrane</keyword>
<evidence type="ECO:0000256" key="8">
    <source>
        <dbReference type="SAM" id="MobiDB-lite"/>
    </source>
</evidence>
<accession>A0ABD0L0P7</accession>
<evidence type="ECO:0000256" key="6">
    <source>
        <dbReference type="ARBA" id="ARBA00023136"/>
    </source>
</evidence>
<comment type="subcellular location">
    <subcellularLocation>
        <location evidence="1">Membrane</location>
        <topology evidence="1">Single-pass type I membrane protein</topology>
    </subcellularLocation>
</comment>
<keyword evidence="11" id="KW-1185">Reference proteome</keyword>
<evidence type="ECO:0000256" key="2">
    <source>
        <dbReference type="ARBA" id="ARBA00005341"/>
    </source>
</evidence>